<accession>A0AAV7HRU8</accession>
<keyword evidence="2" id="KW-1185">Reference proteome</keyword>
<reference evidence="1 2" key="1">
    <citation type="journal article" date="2021" name="Hortic Res">
        <title>Chromosome-scale assembly of the Dendrobium chrysotoxum genome enhances the understanding of orchid evolution.</title>
        <authorList>
            <person name="Zhang Y."/>
            <person name="Zhang G.Q."/>
            <person name="Zhang D."/>
            <person name="Liu X.D."/>
            <person name="Xu X.Y."/>
            <person name="Sun W.H."/>
            <person name="Yu X."/>
            <person name="Zhu X."/>
            <person name="Wang Z.W."/>
            <person name="Zhao X."/>
            <person name="Zhong W.Y."/>
            <person name="Chen H."/>
            <person name="Yin W.L."/>
            <person name="Huang T."/>
            <person name="Niu S.C."/>
            <person name="Liu Z.J."/>
        </authorList>
    </citation>
    <scope>NUCLEOTIDE SEQUENCE [LARGE SCALE GENOMIC DNA]</scope>
    <source>
        <strain evidence="1">Lindl</strain>
    </source>
</reference>
<proteinExistence type="predicted"/>
<comment type="caution">
    <text evidence="1">The sequence shown here is derived from an EMBL/GenBank/DDBJ whole genome shotgun (WGS) entry which is preliminary data.</text>
</comment>
<evidence type="ECO:0000313" key="1">
    <source>
        <dbReference type="EMBL" id="KAH0470905.1"/>
    </source>
</evidence>
<name>A0AAV7HRU8_DENCH</name>
<sequence>MMHCWVPIFMKIIGNNLYKSRNNLSLALETDGKDHMNRVGFDRTIKMECPSPGGDGFAGGYGRLELSLRLSSGKVECRKWVRETNENVIVKKPKMEE</sequence>
<organism evidence="1 2">
    <name type="scientific">Dendrobium chrysotoxum</name>
    <name type="common">Orchid</name>
    <dbReference type="NCBI Taxonomy" id="161865"/>
    <lineage>
        <taxon>Eukaryota</taxon>
        <taxon>Viridiplantae</taxon>
        <taxon>Streptophyta</taxon>
        <taxon>Embryophyta</taxon>
        <taxon>Tracheophyta</taxon>
        <taxon>Spermatophyta</taxon>
        <taxon>Magnoliopsida</taxon>
        <taxon>Liliopsida</taxon>
        <taxon>Asparagales</taxon>
        <taxon>Orchidaceae</taxon>
        <taxon>Epidendroideae</taxon>
        <taxon>Malaxideae</taxon>
        <taxon>Dendrobiinae</taxon>
        <taxon>Dendrobium</taxon>
    </lineage>
</organism>
<dbReference type="EMBL" id="JAGFBR010000001">
    <property type="protein sequence ID" value="KAH0470905.1"/>
    <property type="molecule type" value="Genomic_DNA"/>
</dbReference>
<gene>
    <name evidence="1" type="ORF">IEQ34_000628</name>
</gene>
<protein>
    <submittedName>
        <fullName evidence="1">Uncharacterized protein</fullName>
    </submittedName>
</protein>
<evidence type="ECO:0000313" key="2">
    <source>
        <dbReference type="Proteomes" id="UP000775213"/>
    </source>
</evidence>
<dbReference type="AlphaFoldDB" id="A0AAV7HRU8"/>
<dbReference type="Proteomes" id="UP000775213">
    <property type="component" value="Unassembled WGS sequence"/>
</dbReference>